<keyword evidence="3" id="KW-1185">Reference proteome</keyword>
<name>A0A4Q9PCF3_9APHY</name>
<accession>A0A4Q9PCF3</accession>
<proteinExistence type="predicted"/>
<organism evidence="2 3">
    <name type="scientific">Dichomitus squalens</name>
    <dbReference type="NCBI Taxonomy" id="114155"/>
    <lineage>
        <taxon>Eukaryota</taxon>
        <taxon>Fungi</taxon>
        <taxon>Dikarya</taxon>
        <taxon>Basidiomycota</taxon>
        <taxon>Agaricomycotina</taxon>
        <taxon>Agaricomycetes</taxon>
        <taxon>Polyporales</taxon>
        <taxon>Polyporaceae</taxon>
        <taxon>Dichomitus</taxon>
    </lineage>
</organism>
<dbReference type="Proteomes" id="UP000292082">
    <property type="component" value="Unassembled WGS sequence"/>
</dbReference>
<dbReference type="AlphaFoldDB" id="A0A4Q9PCF3"/>
<feature type="compositionally biased region" description="Basic and acidic residues" evidence="1">
    <location>
        <begin position="51"/>
        <end position="60"/>
    </location>
</feature>
<dbReference type="EMBL" id="ML145292">
    <property type="protein sequence ID" value="TBU51715.1"/>
    <property type="molecule type" value="Genomic_DNA"/>
</dbReference>
<sequence length="102" mass="11572">MLAKRVKSIPGLAHYTAQDVCSWFATARRKQRRRERANLLVRARELPPQASREESREQVKKGGAVDAKPNYIMPSDIRAVLLTQLTELMREDPNPSSEVAQS</sequence>
<protein>
    <submittedName>
        <fullName evidence="2">Uncharacterized protein</fullName>
    </submittedName>
</protein>
<feature type="region of interest" description="Disordered" evidence="1">
    <location>
        <begin position="44"/>
        <end position="68"/>
    </location>
</feature>
<gene>
    <name evidence="2" type="ORF">BD310DRAFT_941768</name>
</gene>
<evidence type="ECO:0000313" key="2">
    <source>
        <dbReference type="EMBL" id="TBU51715.1"/>
    </source>
</evidence>
<evidence type="ECO:0000313" key="3">
    <source>
        <dbReference type="Proteomes" id="UP000292082"/>
    </source>
</evidence>
<reference evidence="2 3" key="1">
    <citation type="submission" date="2019-01" db="EMBL/GenBank/DDBJ databases">
        <title>Draft genome sequences of three monokaryotic isolates of the white-rot basidiomycete fungus Dichomitus squalens.</title>
        <authorList>
            <consortium name="DOE Joint Genome Institute"/>
            <person name="Lopez S.C."/>
            <person name="Andreopoulos B."/>
            <person name="Pangilinan J."/>
            <person name="Lipzen A."/>
            <person name="Riley R."/>
            <person name="Ahrendt S."/>
            <person name="Ng V."/>
            <person name="Barry K."/>
            <person name="Daum C."/>
            <person name="Grigoriev I.V."/>
            <person name="Hilden K.S."/>
            <person name="Makela M.R."/>
            <person name="de Vries R.P."/>
        </authorList>
    </citation>
    <scope>NUCLEOTIDE SEQUENCE [LARGE SCALE GENOMIC DNA]</scope>
    <source>
        <strain evidence="2 3">CBS 464.89</strain>
    </source>
</reference>
<evidence type="ECO:0000256" key="1">
    <source>
        <dbReference type="SAM" id="MobiDB-lite"/>
    </source>
</evidence>